<feature type="coiled-coil region" evidence="6">
    <location>
        <begin position="50"/>
        <end position="112"/>
    </location>
</feature>
<proteinExistence type="inferred from homology"/>
<dbReference type="GO" id="GO:0006508">
    <property type="term" value="P:proteolysis"/>
    <property type="evidence" value="ECO:0007669"/>
    <property type="project" value="UniProtKB-KW"/>
</dbReference>
<keyword evidence="3" id="KW-0732">Signal</keyword>
<evidence type="ECO:0000259" key="7">
    <source>
        <dbReference type="PROSITE" id="PS51935"/>
    </source>
</evidence>
<evidence type="ECO:0000256" key="3">
    <source>
        <dbReference type="ARBA" id="ARBA00022729"/>
    </source>
</evidence>
<evidence type="ECO:0000256" key="1">
    <source>
        <dbReference type="ARBA" id="ARBA00007074"/>
    </source>
</evidence>
<dbReference type="PANTHER" id="PTHR47053">
    <property type="entry name" value="MUREIN DD-ENDOPEPTIDASE MEPH-RELATED"/>
    <property type="match status" value="1"/>
</dbReference>
<dbReference type="Gene3D" id="1.10.530.10">
    <property type="match status" value="1"/>
</dbReference>
<dbReference type="InterPro" id="IPR038765">
    <property type="entry name" value="Papain-like_cys_pep_sf"/>
</dbReference>
<dbReference type="PATRIC" id="fig|1307436.3.peg.4995"/>
<dbReference type="InterPro" id="IPR057309">
    <property type="entry name" value="PcsB_CC"/>
</dbReference>
<reference evidence="8 9" key="2">
    <citation type="journal article" date="2016" name="Sci. Rep.">
        <title>A novel serine protease, Sep1, from Bacillus firmus DS-1 has nematicidal activity and degrades multiple intestinal-associated nematode proteins.</title>
        <authorList>
            <person name="Geng C."/>
            <person name="Nie X."/>
            <person name="Tang Z."/>
            <person name="Zhang Y."/>
            <person name="Lin J."/>
            <person name="Sun M."/>
            <person name="Peng D."/>
        </authorList>
    </citation>
    <scope>NUCLEOTIDE SEQUENCE [LARGE SCALE GENOMIC DNA]</scope>
    <source>
        <strain evidence="8 9">DS1</strain>
    </source>
</reference>
<dbReference type="CDD" id="cd13399">
    <property type="entry name" value="Slt35-like"/>
    <property type="match status" value="1"/>
</dbReference>
<evidence type="ECO:0000256" key="2">
    <source>
        <dbReference type="ARBA" id="ARBA00022670"/>
    </source>
</evidence>
<dbReference type="EMBL" id="APVL01000035">
    <property type="protein sequence ID" value="EWG08599.1"/>
    <property type="molecule type" value="Genomic_DNA"/>
</dbReference>
<dbReference type="InterPro" id="IPR051202">
    <property type="entry name" value="Peptidase_C40"/>
</dbReference>
<dbReference type="eggNOG" id="COG0791">
    <property type="taxonomic scope" value="Bacteria"/>
</dbReference>
<evidence type="ECO:0000313" key="8">
    <source>
        <dbReference type="EMBL" id="EWG08599.1"/>
    </source>
</evidence>
<evidence type="ECO:0000313" key="9">
    <source>
        <dbReference type="Proteomes" id="UP000019270"/>
    </source>
</evidence>
<name>W7L9U6_CYTFI</name>
<dbReference type="PANTHER" id="PTHR47053:SF1">
    <property type="entry name" value="MUREIN DD-ENDOPEPTIDASE MEPH-RELATED"/>
    <property type="match status" value="1"/>
</dbReference>
<accession>W7L9U6</accession>
<comment type="similarity">
    <text evidence="1">Belongs to the peptidase C40 family.</text>
</comment>
<dbReference type="eggNOG" id="COG2951">
    <property type="taxonomic scope" value="Bacteria"/>
</dbReference>
<dbReference type="InterPro" id="IPR023346">
    <property type="entry name" value="Lysozyme-like_dom_sf"/>
</dbReference>
<dbReference type="SUPFAM" id="SSF53955">
    <property type="entry name" value="Lysozyme-like"/>
    <property type="match status" value="1"/>
</dbReference>
<comment type="caution">
    <text evidence="8">The sequence shown here is derived from an EMBL/GenBank/DDBJ whole genome shotgun (WGS) entry which is preliminary data.</text>
</comment>
<keyword evidence="2" id="KW-0645">Protease</keyword>
<dbReference type="AlphaFoldDB" id="W7L9U6"/>
<organism evidence="8 9">
    <name type="scientific">Cytobacillus firmus DS1</name>
    <dbReference type="NCBI Taxonomy" id="1307436"/>
    <lineage>
        <taxon>Bacteria</taxon>
        <taxon>Bacillati</taxon>
        <taxon>Bacillota</taxon>
        <taxon>Bacilli</taxon>
        <taxon>Bacillales</taxon>
        <taxon>Bacillaceae</taxon>
        <taxon>Cytobacillus</taxon>
    </lineage>
</organism>
<dbReference type="RefSeq" id="WP_051489002.1">
    <property type="nucleotide sequence ID" value="NZ_APVL01000035.1"/>
</dbReference>
<dbReference type="Pfam" id="PF00877">
    <property type="entry name" value="NLPC_P60"/>
    <property type="match status" value="1"/>
</dbReference>
<protein>
    <recommendedName>
        <fullName evidence="7">NlpC/P60 domain-containing protein</fullName>
    </recommendedName>
</protein>
<dbReference type="Gene3D" id="6.10.250.3150">
    <property type="match status" value="1"/>
</dbReference>
<keyword evidence="4" id="KW-0378">Hydrolase</keyword>
<dbReference type="InterPro" id="IPR000064">
    <property type="entry name" value="NLP_P60_dom"/>
</dbReference>
<reference evidence="9" key="1">
    <citation type="submission" date="2013-03" db="EMBL/GenBank/DDBJ databases">
        <title>Draft genome sequence of Bacillus firmus DS1.</title>
        <authorList>
            <person name="Peng D."/>
            <person name="Zhu L."/>
            <person name="Sun M."/>
        </authorList>
    </citation>
    <scope>NUCLEOTIDE SEQUENCE [LARGE SCALE GENOMIC DNA]</scope>
    <source>
        <strain evidence="9">DS1</strain>
    </source>
</reference>
<feature type="coiled-coil region" evidence="6">
    <location>
        <begin position="184"/>
        <end position="243"/>
    </location>
</feature>
<evidence type="ECO:0000256" key="6">
    <source>
        <dbReference type="SAM" id="Coils"/>
    </source>
</evidence>
<dbReference type="Gene3D" id="3.90.1720.10">
    <property type="entry name" value="endopeptidase domain like (from Nostoc punctiforme)"/>
    <property type="match status" value="1"/>
</dbReference>
<dbReference type="Pfam" id="PF13406">
    <property type="entry name" value="SLT_2"/>
    <property type="match status" value="1"/>
</dbReference>
<dbReference type="PROSITE" id="PS51935">
    <property type="entry name" value="NLPC_P60"/>
    <property type="match status" value="1"/>
</dbReference>
<evidence type="ECO:0000256" key="5">
    <source>
        <dbReference type="ARBA" id="ARBA00022807"/>
    </source>
</evidence>
<gene>
    <name evidence="8" type="ORF">PBF_23438</name>
</gene>
<dbReference type="SUPFAM" id="SSF54001">
    <property type="entry name" value="Cysteine proteinases"/>
    <property type="match status" value="1"/>
</dbReference>
<keyword evidence="6" id="KW-0175">Coiled coil</keyword>
<dbReference type="Gene3D" id="1.10.8.350">
    <property type="entry name" value="Bacterial muramidase"/>
    <property type="match status" value="1"/>
</dbReference>
<evidence type="ECO:0000256" key="4">
    <source>
        <dbReference type="ARBA" id="ARBA00022801"/>
    </source>
</evidence>
<dbReference type="InterPro" id="IPR031304">
    <property type="entry name" value="SLT_2"/>
</dbReference>
<dbReference type="Pfam" id="PF24568">
    <property type="entry name" value="CC_PcsB"/>
    <property type="match status" value="1"/>
</dbReference>
<dbReference type="eggNOG" id="COG4942">
    <property type="taxonomic scope" value="Bacteria"/>
</dbReference>
<feature type="domain" description="NlpC/P60" evidence="7">
    <location>
        <begin position="397"/>
        <end position="528"/>
    </location>
</feature>
<sequence>MKKHIIIISSTILITSILVGYPKVNAESIESIKNHKQKITEQRSLIKKGIENADKEIAESRNMQTQLKEQLNRIEKALQDNQKKYDQTKYQINKASEEKENLTNELLLLETKIVERNKILKERARNYQQSGASTWFWDMILDASGIGDFVSRLTAVATIAEADQTIIKEQVHDQEQVMLNRVLVEKALKDLNSAKIELEEILKVVKDQQVQKQDVLAHLKYKEEQLNQNKKDLINQDNNLANEETKLQQSITSAQSESPYFTAGGSISVSGIPTEYMTYYLDAEKKYNIPWHILCAIHDIETNFSTISPMVSSKGALGHMQFMPKTWEDFGIDADQDGKADPFSLADAIASAANYLSVHGFNKDPRKAIWHYNHADWYINEVLQTSEKYKVSYLASTTNSESVVTVGNKLIGNSVYVFGGGRNEKDINNGRFDCSSFVHWAFSQVGISLGPLTSTTTDTLKNQGVRITFNEIQPGDLVFFDTYKKDGHVGIYVGDGKFIGAQSTTGVAIVSMETGYWKENFNGRVIRIK</sequence>
<dbReference type="Proteomes" id="UP000019270">
    <property type="component" value="Unassembled WGS sequence"/>
</dbReference>
<dbReference type="GO" id="GO:0008234">
    <property type="term" value="F:cysteine-type peptidase activity"/>
    <property type="evidence" value="ECO:0007669"/>
    <property type="project" value="UniProtKB-KW"/>
</dbReference>
<keyword evidence="5" id="KW-0788">Thiol protease</keyword>